<dbReference type="AlphaFoldDB" id="A0A7J6ADF7"/>
<evidence type="ECO:0000313" key="1">
    <source>
        <dbReference type="EMBL" id="KAF4080873.1"/>
    </source>
</evidence>
<name>A0A7J6ADF7_AMEME</name>
<comment type="caution">
    <text evidence="1">The sequence shown here is derived from an EMBL/GenBank/DDBJ whole genome shotgun (WGS) entry which is preliminary data.</text>
</comment>
<accession>A0A7J6ADF7</accession>
<protein>
    <submittedName>
        <fullName evidence="1">Uncharacterized protein</fullName>
    </submittedName>
</protein>
<proteinExistence type="predicted"/>
<keyword evidence="2" id="KW-1185">Reference proteome</keyword>
<evidence type="ECO:0000313" key="2">
    <source>
        <dbReference type="Proteomes" id="UP000593565"/>
    </source>
</evidence>
<dbReference type="Proteomes" id="UP000593565">
    <property type="component" value="Unassembled WGS sequence"/>
</dbReference>
<organism evidence="1 2">
    <name type="scientific">Ameiurus melas</name>
    <name type="common">Black bullhead</name>
    <name type="synonym">Silurus melas</name>
    <dbReference type="NCBI Taxonomy" id="219545"/>
    <lineage>
        <taxon>Eukaryota</taxon>
        <taxon>Metazoa</taxon>
        <taxon>Chordata</taxon>
        <taxon>Craniata</taxon>
        <taxon>Vertebrata</taxon>
        <taxon>Euteleostomi</taxon>
        <taxon>Actinopterygii</taxon>
        <taxon>Neopterygii</taxon>
        <taxon>Teleostei</taxon>
        <taxon>Ostariophysi</taxon>
        <taxon>Siluriformes</taxon>
        <taxon>Ictaluridae</taxon>
        <taxon>Ameiurus</taxon>
    </lineage>
</organism>
<gene>
    <name evidence="1" type="ORF">AMELA_G00176350</name>
</gene>
<sequence length="73" mass="8711">MAERSEKKSKEERGMEFEKNTYFAHNAFILFYKAEIVAKCFEADLETWEKVKVKQILDQMLHSILFLGRIHSK</sequence>
<dbReference type="EMBL" id="JAAGNN010000014">
    <property type="protein sequence ID" value="KAF4080873.1"/>
    <property type="molecule type" value="Genomic_DNA"/>
</dbReference>
<reference evidence="1 2" key="1">
    <citation type="submission" date="2020-02" db="EMBL/GenBank/DDBJ databases">
        <title>A chromosome-scale genome assembly of the black bullhead catfish (Ameiurus melas).</title>
        <authorList>
            <person name="Wen M."/>
            <person name="Zham M."/>
            <person name="Cabau C."/>
            <person name="Klopp C."/>
            <person name="Donnadieu C."/>
            <person name="Roques C."/>
            <person name="Bouchez O."/>
            <person name="Lampietro C."/>
            <person name="Jouanno E."/>
            <person name="Herpin A."/>
            <person name="Louis A."/>
            <person name="Berthelot C."/>
            <person name="Parey E."/>
            <person name="Roest-Crollius H."/>
            <person name="Braasch I."/>
            <person name="Postlethwait J."/>
            <person name="Robinson-Rechavi M."/>
            <person name="Echchiki A."/>
            <person name="Begum T."/>
            <person name="Montfort J."/>
            <person name="Schartl M."/>
            <person name="Bobe J."/>
            <person name="Guiguen Y."/>
        </authorList>
    </citation>
    <scope>NUCLEOTIDE SEQUENCE [LARGE SCALE GENOMIC DNA]</scope>
    <source>
        <strain evidence="1">M_S1</strain>
        <tissue evidence="1">Blood</tissue>
    </source>
</reference>